<dbReference type="RefSeq" id="WP_368639589.1">
    <property type="nucleotide sequence ID" value="NZ_CP158254.1"/>
</dbReference>
<accession>A0AB39FIU5</accession>
<dbReference type="EMBL" id="CP158254">
    <property type="protein sequence ID" value="XDJ46958.1"/>
    <property type="molecule type" value="Genomic_DNA"/>
</dbReference>
<protein>
    <submittedName>
        <fullName evidence="2">Uncharacterized protein</fullName>
    </submittedName>
</protein>
<dbReference type="EMBL" id="CP158267">
    <property type="protein sequence ID" value="XDJ78808.1"/>
    <property type="molecule type" value="Genomic_DNA"/>
</dbReference>
<organism evidence="2">
    <name type="scientific">Castellaniella ginsengisoli</name>
    <dbReference type="NCBI Taxonomy" id="546114"/>
    <lineage>
        <taxon>Bacteria</taxon>
        <taxon>Pseudomonadati</taxon>
        <taxon>Pseudomonadota</taxon>
        <taxon>Betaproteobacteria</taxon>
        <taxon>Burkholderiales</taxon>
        <taxon>Alcaligenaceae</taxon>
        <taxon>Castellaniella</taxon>
    </lineage>
</organism>
<proteinExistence type="predicted"/>
<sequence>MNFRQKIAEEFGQQGMKFFRETLWSSSLQRVDLPRVRKFLANNGFEAIDVALSLPMDDSAFRMSWATHYLADGQCMSTMIQVPIPKDTNHLKLTFGYIDNAMRESSQPQVIVVANALRLVFGVPAARELIQTTLFGENEESATQSDEGFTSVFDTQSINLFTDPSIEDAALIPLPEEAAFLLDKAFGQTYPGERFILMWLAFEAIINAVIDTGSNGRKREEYFRGVLGSDIANAEVHRLFNLRCALFKEGRLINSNSIEEECWTLYAALQLAVMKESELRRAFLSGFELKAAEREAARTA</sequence>
<gene>
    <name evidence="1" type="ORF">ABRZ04_11630</name>
    <name evidence="2" type="ORF">ABRZ07_07630</name>
</gene>
<reference evidence="2" key="1">
    <citation type="submission" date="2024-05" db="EMBL/GenBank/DDBJ databases">
        <authorList>
            <person name="Luo Y.-C."/>
            <person name="Nicholds J."/>
            <person name="Mortimer T."/>
            <person name="Maboni G."/>
        </authorList>
    </citation>
    <scope>NUCLEOTIDE SEQUENCE</scope>
    <source>
        <strain evidence="2">141555</strain>
        <strain evidence="1">151836</strain>
    </source>
</reference>
<dbReference type="AlphaFoldDB" id="A0AB39FIU5"/>
<name>A0AB39FIU5_9BURK</name>
<evidence type="ECO:0000313" key="1">
    <source>
        <dbReference type="EMBL" id="XDJ46958.1"/>
    </source>
</evidence>
<evidence type="ECO:0000313" key="2">
    <source>
        <dbReference type="EMBL" id="XDJ78808.1"/>
    </source>
</evidence>